<evidence type="ECO:0000313" key="3">
    <source>
        <dbReference type="Proteomes" id="UP000027120"/>
    </source>
</evidence>
<protein>
    <submittedName>
        <fullName evidence="2">Uncharacterized protein</fullName>
    </submittedName>
</protein>
<accession>A0A067DR48</accession>
<gene>
    <name evidence="2" type="ORF">CISIN_1g039140mg</name>
</gene>
<organism evidence="2 3">
    <name type="scientific">Citrus sinensis</name>
    <name type="common">Sweet orange</name>
    <name type="synonym">Citrus aurantium var. sinensis</name>
    <dbReference type="NCBI Taxonomy" id="2711"/>
    <lineage>
        <taxon>Eukaryota</taxon>
        <taxon>Viridiplantae</taxon>
        <taxon>Streptophyta</taxon>
        <taxon>Embryophyta</taxon>
        <taxon>Tracheophyta</taxon>
        <taxon>Spermatophyta</taxon>
        <taxon>Magnoliopsida</taxon>
        <taxon>eudicotyledons</taxon>
        <taxon>Gunneridae</taxon>
        <taxon>Pentapetalae</taxon>
        <taxon>rosids</taxon>
        <taxon>malvids</taxon>
        <taxon>Sapindales</taxon>
        <taxon>Rutaceae</taxon>
        <taxon>Aurantioideae</taxon>
        <taxon>Citrus</taxon>
    </lineage>
</organism>
<name>A0A067DR48_CITSI</name>
<dbReference type="EMBL" id="KK785616">
    <property type="protein sequence ID" value="KDO41497.1"/>
    <property type="molecule type" value="Genomic_DNA"/>
</dbReference>
<evidence type="ECO:0000256" key="1">
    <source>
        <dbReference type="SAM" id="MobiDB-lite"/>
    </source>
</evidence>
<sequence>MPRPAKPTPISNQQAPFRELTEMQCSRAAETSRGELQTAAATTSSKFQREEEGDECRALGF</sequence>
<feature type="region of interest" description="Disordered" evidence="1">
    <location>
        <begin position="24"/>
        <end position="61"/>
    </location>
</feature>
<dbReference type="AlphaFoldDB" id="A0A067DR48"/>
<dbReference type="Proteomes" id="UP000027120">
    <property type="component" value="Unassembled WGS sequence"/>
</dbReference>
<keyword evidence="3" id="KW-1185">Reference proteome</keyword>
<evidence type="ECO:0000313" key="2">
    <source>
        <dbReference type="EMBL" id="KDO41497.1"/>
    </source>
</evidence>
<proteinExistence type="predicted"/>
<reference evidence="2 3" key="1">
    <citation type="submission" date="2014-04" db="EMBL/GenBank/DDBJ databases">
        <authorList>
            <consortium name="International Citrus Genome Consortium"/>
            <person name="Gmitter F."/>
            <person name="Chen C."/>
            <person name="Farmerie W."/>
            <person name="Harkins T."/>
            <person name="Desany B."/>
            <person name="Mohiuddin M."/>
            <person name="Kodira C."/>
            <person name="Borodovsky M."/>
            <person name="Lomsadze A."/>
            <person name="Burns P."/>
            <person name="Jenkins J."/>
            <person name="Prochnik S."/>
            <person name="Shu S."/>
            <person name="Chapman J."/>
            <person name="Pitluck S."/>
            <person name="Schmutz J."/>
            <person name="Rokhsar D."/>
        </authorList>
    </citation>
    <scope>NUCLEOTIDE SEQUENCE</scope>
</reference>